<accession>A0A0E0HUJ0</accession>
<dbReference type="Proteomes" id="UP000006591">
    <property type="component" value="Chromosome 6"/>
</dbReference>
<feature type="compositionally biased region" description="Low complexity" evidence="1">
    <location>
        <begin position="8"/>
        <end position="31"/>
    </location>
</feature>
<dbReference type="AlphaFoldDB" id="A0A0E0HUJ0"/>
<protein>
    <submittedName>
        <fullName evidence="2">Uncharacterized protein</fullName>
    </submittedName>
</protein>
<reference evidence="2" key="2">
    <citation type="submission" date="2018-04" db="EMBL/GenBank/DDBJ databases">
        <title>OnivRS2 (Oryza nivara Reference Sequence Version 2).</title>
        <authorList>
            <person name="Zhang J."/>
            <person name="Kudrna D."/>
            <person name="Lee S."/>
            <person name="Talag J."/>
            <person name="Rajasekar S."/>
            <person name="Welchert J."/>
            <person name="Hsing Y.-I."/>
            <person name="Wing R.A."/>
        </authorList>
    </citation>
    <scope>NUCLEOTIDE SEQUENCE [LARGE SCALE GENOMIC DNA]</scope>
    <source>
        <strain evidence="2">SL10</strain>
    </source>
</reference>
<sequence length="107" mass="11027">MPTRLHARPASPSAAAASSAREINAGPVSPATSPPTPPPHPAWPGSNNQRTRLAGPPAHPRPPTGSLADSDDDIAFAAFTVWAPHVGATGGHARLRWIRVSLASLSH</sequence>
<organism evidence="2">
    <name type="scientific">Oryza nivara</name>
    <name type="common">Indian wild rice</name>
    <name type="synonym">Oryza sativa f. spontanea</name>
    <dbReference type="NCBI Taxonomy" id="4536"/>
    <lineage>
        <taxon>Eukaryota</taxon>
        <taxon>Viridiplantae</taxon>
        <taxon>Streptophyta</taxon>
        <taxon>Embryophyta</taxon>
        <taxon>Tracheophyta</taxon>
        <taxon>Spermatophyta</taxon>
        <taxon>Magnoliopsida</taxon>
        <taxon>Liliopsida</taxon>
        <taxon>Poales</taxon>
        <taxon>Poaceae</taxon>
        <taxon>BOP clade</taxon>
        <taxon>Oryzoideae</taxon>
        <taxon>Oryzeae</taxon>
        <taxon>Oryzinae</taxon>
        <taxon>Oryza</taxon>
    </lineage>
</organism>
<name>A0A0E0HUJ0_ORYNI</name>
<evidence type="ECO:0000313" key="2">
    <source>
        <dbReference type="EnsemblPlants" id="ONIVA06G27830.1"/>
    </source>
</evidence>
<keyword evidence="3" id="KW-1185">Reference proteome</keyword>
<reference evidence="2" key="1">
    <citation type="submission" date="2015-04" db="UniProtKB">
        <authorList>
            <consortium name="EnsemblPlants"/>
        </authorList>
    </citation>
    <scope>IDENTIFICATION</scope>
    <source>
        <strain evidence="2">SL10</strain>
    </source>
</reference>
<feature type="compositionally biased region" description="Pro residues" evidence="1">
    <location>
        <begin position="32"/>
        <end position="42"/>
    </location>
</feature>
<proteinExistence type="predicted"/>
<evidence type="ECO:0000256" key="1">
    <source>
        <dbReference type="SAM" id="MobiDB-lite"/>
    </source>
</evidence>
<evidence type="ECO:0000313" key="3">
    <source>
        <dbReference type="Proteomes" id="UP000006591"/>
    </source>
</evidence>
<dbReference type="HOGENOM" id="CLU_2214216_0_0_1"/>
<dbReference type="EnsemblPlants" id="ONIVA06G27830.1">
    <property type="protein sequence ID" value="ONIVA06G27830.1"/>
    <property type="gene ID" value="ONIVA06G27830"/>
</dbReference>
<dbReference type="Gramene" id="ONIVA06G27830.1">
    <property type="protein sequence ID" value="ONIVA06G27830.1"/>
    <property type="gene ID" value="ONIVA06G27830"/>
</dbReference>
<feature type="region of interest" description="Disordered" evidence="1">
    <location>
        <begin position="1"/>
        <end position="70"/>
    </location>
</feature>